<proteinExistence type="predicted"/>
<comment type="caution">
    <text evidence="1">The sequence shown here is derived from an EMBL/GenBank/DDBJ whole genome shotgun (WGS) entry which is preliminary data.</text>
</comment>
<name>A0A8H7CPA7_9AGAR</name>
<sequence>MPSVCSECGAFGVSTSNDFEFNLATLARLAQLSATNEPPRDAELSLIGSIVEKTSARLAALDTEICRLKDRLEELEKERIALSVYHAQNRRVLSPLRRLPPEILGEIFSWTLPSIHHPAFSTTSCPWGLTYICRTWRAVALSDPSLWSVIQIDFSAEEQYPRELVGLQMERAQSLEIHFVGCETVDSTPQIATFTLLSEHSSRWEVLSIQLTADLIPHLMAIRNGLTALRKAWVQWDTVKSQLPEFNSVDFFPMAISLVDIGVNSEYRFLRTRLPILNQLTRYDFDAPWDAHIQLLKSLPNLREVRIRRQFDDDHGWPELGESIKLLQLRRLYVNDPTILAYLRAPALTEITIGISEMKDTSRPLERLLTQSPCAPRKLRIEGLLDVQSMVEILQKHLSFNEIAITSTQDEDEDTQRGILANFLTLFTVLDFTPSAMISPHITEIDFACEKADAMLYPLFLNMLESRWNAQGSSLKAAELFFPDPLACPDPKSIARAGKLREAGLRISLSSGDEAEARIAEWLLRTSWWV</sequence>
<evidence type="ECO:0000313" key="2">
    <source>
        <dbReference type="Proteomes" id="UP000623467"/>
    </source>
</evidence>
<dbReference type="Proteomes" id="UP000623467">
    <property type="component" value="Unassembled WGS sequence"/>
</dbReference>
<protein>
    <submittedName>
        <fullName evidence="1">F-box domain-containing protein</fullName>
    </submittedName>
</protein>
<dbReference type="Gene3D" id="1.20.1280.50">
    <property type="match status" value="1"/>
</dbReference>
<dbReference type="OrthoDB" id="3365698at2759"/>
<organism evidence="1 2">
    <name type="scientific">Mycena sanguinolenta</name>
    <dbReference type="NCBI Taxonomy" id="230812"/>
    <lineage>
        <taxon>Eukaryota</taxon>
        <taxon>Fungi</taxon>
        <taxon>Dikarya</taxon>
        <taxon>Basidiomycota</taxon>
        <taxon>Agaricomycotina</taxon>
        <taxon>Agaricomycetes</taxon>
        <taxon>Agaricomycetidae</taxon>
        <taxon>Agaricales</taxon>
        <taxon>Marasmiineae</taxon>
        <taxon>Mycenaceae</taxon>
        <taxon>Mycena</taxon>
    </lineage>
</organism>
<dbReference type="AlphaFoldDB" id="A0A8H7CPA7"/>
<gene>
    <name evidence="1" type="ORF">MSAN_01890500</name>
</gene>
<keyword evidence="2" id="KW-1185">Reference proteome</keyword>
<reference evidence="1" key="1">
    <citation type="submission" date="2020-05" db="EMBL/GenBank/DDBJ databases">
        <title>Mycena genomes resolve the evolution of fungal bioluminescence.</title>
        <authorList>
            <person name="Tsai I.J."/>
        </authorList>
    </citation>
    <scope>NUCLEOTIDE SEQUENCE</scope>
    <source>
        <strain evidence="1">160909Yilan</strain>
    </source>
</reference>
<dbReference type="EMBL" id="JACAZH010000020">
    <property type="protein sequence ID" value="KAF7345144.1"/>
    <property type="molecule type" value="Genomic_DNA"/>
</dbReference>
<accession>A0A8H7CPA7</accession>
<evidence type="ECO:0000313" key="1">
    <source>
        <dbReference type="EMBL" id="KAF7345144.1"/>
    </source>
</evidence>